<evidence type="ECO:0000256" key="1">
    <source>
        <dbReference type="ARBA" id="ARBA00007824"/>
    </source>
</evidence>
<name>A0A0B2VWQ1_TOXCA</name>
<sequence>MIAPNQFTTAWMDASELADRLEIGDLIEIRRVVGVAKRRIYAHWAVFIQRHEEKAYVVHVATDDGDFDVDVPEDINATDSLLGLKSKITKGSEAQVRRDELTRVARGDSCRINNSLDVIRRPFPPVVIVERALLMLGSGDYNILLNNCEHFVNYCRYGTRESEQATVAKSVIVGSAALLLSGSLPVAVATGCLGYTLSKFGYEIKKYLSIYPEALL</sequence>
<dbReference type="GO" id="GO:0005737">
    <property type="term" value="C:cytoplasm"/>
    <property type="evidence" value="ECO:0007669"/>
    <property type="project" value="TreeGrafter"/>
</dbReference>
<dbReference type="OMA" id="RVQKCCS"/>
<dbReference type="Gene3D" id="3.90.1720.10">
    <property type="entry name" value="endopeptidase domain like (from Nostoc punctiforme)"/>
    <property type="match status" value="1"/>
</dbReference>
<dbReference type="InterPro" id="IPR051496">
    <property type="entry name" value="H-rev107_PLA/AT"/>
</dbReference>
<dbReference type="Proteomes" id="UP000031036">
    <property type="component" value="Unassembled WGS sequence"/>
</dbReference>
<keyword evidence="8" id="KW-1185">Reference proteome</keyword>
<dbReference type="OrthoDB" id="421951at2759"/>
<reference evidence="7" key="2">
    <citation type="submission" date="2018-11" db="EMBL/GenBank/DDBJ databases">
        <authorList>
            <consortium name="Pathogen Informatics"/>
        </authorList>
    </citation>
    <scope>NUCLEOTIDE SEQUENCE [LARGE SCALE GENOMIC DNA]</scope>
</reference>
<dbReference type="EMBL" id="JPKZ01000316">
    <property type="protein sequence ID" value="KHN87981.1"/>
    <property type="molecule type" value="Genomic_DNA"/>
</dbReference>
<dbReference type="GO" id="GO:0016410">
    <property type="term" value="F:N-acyltransferase activity"/>
    <property type="evidence" value="ECO:0007669"/>
    <property type="project" value="TreeGrafter"/>
</dbReference>
<gene>
    <name evidence="6" type="primary">HRASLS2</name>
    <name evidence="6" type="ORF">Tcan_18525</name>
    <name evidence="7" type="ORF">TCNE_LOCUS1242</name>
</gene>
<dbReference type="STRING" id="6265.A0A0B2VWQ1"/>
<keyword evidence="4" id="KW-0443">Lipid metabolism</keyword>
<feature type="domain" description="LRAT" evidence="5">
    <location>
        <begin position="33"/>
        <end position="164"/>
    </location>
</feature>
<dbReference type="GO" id="GO:0070292">
    <property type="term" value="P:N-acylphosphatidylethanolamine metabolic process"/>
    <property type="evidence" value="ECO:0007669"/>
    <property type="project" value="TreeGrafter"/>
</dbReference>
<dbReference type="GO" id="GO:0004623">
    <property type="term" value="F:phospholipase A2 activity"/>
    <property type="evidence" value="ECO:0007669"/>
    <property type="project" value="TreeGrafter"/>
</dbReference>
<dbReference type="GO" id="GO:0008970">
    <property type="term" value="F:phospholipase A1 activity"/>
    <property type="evidence" value="ECO:0007669"/>
    <property type="project" value="TreeGrafter"/>
</dbReference>
<evidence type="ECO:0000313" key="7">
    <source>
        <dbReference type="EMBL" id="VDM25768.1"/>
    </source>
</evidence>
<evidence type="ECO:0000313" key="8">
    <source>
        <dbReference type="Proteomes" id="UP000031036"/>
    </source>
</evidence>
<keyword evidence="3" id="KW-0378">Hydrolase</keyword>
<keyword evidence="2" id="KW-0808">Transferase</keyword>
<dbReference type="PANTHER" id="PTHR13943:SF77">
    <property type="entry name" value="LRAT DOMAIN-CONTAINING PROTEIN"/>
    <property type="match status" value="1"/>
</dbReference>
<evidence type="ECO:0000256" key="2">
    <source>
        <dbReference type="ARBA" id="ARBA00022679"/>
    </source>
</evidence>
<reference evidence="6 8" key="1">
    <citation type="submission" date="2014-11" db="EMBL/GenBank/DDBJ databases">
        <title>Genetic blueprint of the zoonotic pathogen Toxocara canis.</title>
        <authorList>
            <person name="Zhu X.-Q."/>
            <person name="Korhonen P.K."/>
            <person name="Cai H."/>
            <person name="Young N.D."/>
            <person name="Nejsum P."/>
            <person name="von Samson-Himmelstjerna G."/>
            <person name="Boag P.R."/>
            <person name="Tan P."/>
            <person name="Li Q."/>
            <person name="Min J."/>
            <person name="Yang Y."/>
            <person name="Wang X."/>
            <person name="Fang X."/>
            <person name="Hall R.S."/>
            <person name="Hofmann A."/>
            <person name="Sternberg P.W."/>
            <person name="Jex A.R."/>
            <person name="Gasser R.B."/>
        </authorList>
    </citation>
    <scope>NUCLEOTIDE SEQUENCE [LARGE SCALE GENOMIC DNA]</scope>
    <source>
        <strain evidence="6">PN_DK_2014</strain>
    </source>
</reference>
<organism evidence="6 8">
    <name type="scientific">Toxocara canis</name>
    <name type="common">Canine roundworm</name>
    <dbReference type="NCBI Taxonomy" id="6265"/>
    <lineage>
        <taxon>Eukaryota</taxon>
        <taxon>Metazoa</taxon>
        <taxon>Ecdysozoa</taxon>
        <taxon>Nematoda</taxon>
        <taxon>Chromadorea</taxon>
        <taxon>Rhabditida</taxon>
        <taxon>Spirurina</taxon>
        <taxon>Ascaridomorpha</taxon>
        <taxon>Ascaridoidea</taxon>
        <taxon>Toxocaridae</taxon>
        <taxon>Toxocara</taxon>
    </lineage>
</organism>
<dbReference type="PROSITE" id="PS51934">
    <property type="entry name" value="LRAT"/>
    <property type="match status" value="1"/>
</dbReference>
<evidence type="ECO:0000256" key="4">
    <source>
        <dbReference type="ARBA" id="ARBA00023098"/>
    </source>
</evidence>
<comment type="similarity">
    <text evidence="1">Belongs to the H-rev107 family.</text>
</comment>
<dbReference type="Pfam" id="PF04970">
    <property type="entry name" value="LRAT"/>
    <property type="match status" value="1"/>
</dbReference>
<proteinExistence type="inferred from homology"/>
<dbReference type="AlphaFoldDB" id="A0A0B2VWQ1"/>
<protein>
    <submittedName>
        <fullName evidence="6">HRAS-like suppressor 2</fullName>
    </submittedName>
</protein>
<accession>A0A0B2VWQ1</accession>
<evidence type="ECO:0000256" key="3">
    <source>
        <dbReference type="ARBA" id="ARBA00022801"/>
    </source>
</evidence>
<evidence type="ECO:0000313" key="6">
    <source>
        <dbReference type="EMBL" id="KHN87981.1"/>
    </source>
</evidence>
<dbReference type="EMBL" id="UYWY01000858">
    <property type="protein sequence ID" value="VDM25768.1"/>
    <property type="molecule type" value="Genomic_DNA"/>
</dbReference>
<dbReference type="PANTHER" id="PTHR13943">
    <property type="entry name" value="HRAS-LIKE SUPPRESSOR - RELATED"/>
    <property type="match status" value="1"/>
</dbReference>
<dbReference type="InterPro" id="IPR007053">
    <property type="entry name" value="LRAT_dom"/>
</dbReference>
<evidence type="ECO:0000259" key="5">
    <source>
        <dbReference type="PROSITE" id="PS51934"/>
    </source>
</evidence>